<dbReference type="PROSITE" id="PS50850">
    <property type="entry name" value="MFS"/>
    <property type="match status" value="1"/>
</dbReference>
<dbReference type="InterPro" id="IPR051788">
    <property type="entry name" value="MFS_Transporter"/>
</dbReference>
<dbReference type="AlphaFoldDB" id="A0A8J2U6L4"/>
<sequence length="392" mass="42053">MVAIFFFVSGFGFSTWASRIPTIQQQLHLNEAQLGAVLFALPVGLLGTMPVTSVLLSRFDSRRIMMVGAVLFNLMLCCIGFVTQAWQLVVLLVCFGSSRNLMNISVNAQSLGVQGLYDKSIIARFHGIWSLATFAGAAVGSLMVRFSVSPAWHFLVVGVLLTALCVYAFPGSLRQQPAPRERRPWFALPDRTLVKYGLIAFASMACEGTMIDWSGIYFRKAVHTTQSVATLGFVAYTITMTLGRLTGDRLTSRFGIRRMLIYSGMLIAGGLLVAVLLPYPLTAGFGFILTGFGVSCVIPMVYILAGRAVGMSSGSAIASVSTVAYLGFLVVPPLVGSVAQAAGLRGAFGMMVGFGLLITGLVRLTLGEERPLGAAEVAELEEQGREADRYSL</sequence>
<dbReference type="RefSeq" id="WP_229688712.1">
    <property type="nucleotide sequence ID" value="NZ_BMJC01000001.1"/>
</dbReference>
<feature type="domain" description="Major facilitator superfamily (MFS) profile" evidence="6">
    <location>
        <begin position="1"/>
        <end position="370"/>
    </location>
</feature>
<dbReference type="InterPro" id="IPR011701">
    <property type="entry name" value="MFS"/>
</dbReference>
<feature type="transmembrane region" description="Helical" evidence="5">
    <location>
        <begin position="193"/>
        <end position="216"/>
    </location>
</feature>
<dbReference type="Proteomes" id="UP000607559">
    <property type="component" value="Unassembled WGS sequence"/>
</dbReference>
<evidence type="ECO:0000313" key="7">
    <source>
        <dbReference type="EMBL" id="GGA82259.1"/>
    </source>
</evidence>
<dbReference type="SUPFAM" id="SSF103473">
    <property type="entry name" value="MFS general substrate transporter"/>
    <property type="match status" value="1"/>
</dbReference>
<dbReference type="CDD" id="cd17393">
    <property type="entry name" value="MFS_MosC_like"/>
    <property type="match status" value="1"/>
</dbReference>
<protein>
    <submittedName>
        <fullName evidence="7">MFS transporter</fullName>
    </submittedName>
</protein>
<feature type="transmembrane region" description="Helical" evidence="5">
    <location>
        <begin position="347"/>
        <end position="366"/>
    </location>
</feature>
<accession>A0A8J2U6L4</accession>
<evidence type="ECO:0000256" key="2">
    <source>
        <dbReference type="ARBA" id="ARBA00022692"/>
    </source>
</evidence>
<evidence type="ECO:0000313" key="8">
    <source>
        <dbReference type="Proteomes" id="UP000607559"/>
    </source>
</evidence>
<evidence type="ECO:0000256" key="1">
    <source>
        <dbReference type="ARBA" id="ARBA00004141"/>
    </source>
</evidence>
<dbReference type="Gene3D" id="1.20.1250.20">
    <property type="entry name" value="MFS general substrate transporter like domains"/>
    <property type="match status" value="2"/>
</dbReference>
<proteinExistence type="predicted"/>
<dbReference type="InterPro" id="IPR036259">
    <property type="entry name" value="MFS_trans_sf"/>
</dbReference>
<feature type="transmembrane region" description="Helical" evidence="5">
    <location>
        <begin position="259"/>
        <end position="279"/>
    </location>
</feature>
<keyword evidence="3 5" id="KW-1133">Transmembrane helix</keyword>
<evidence type="ECO:0000259" key="6">
    <source>
        <dbReference type="PROSITE" id="PS50850"/>
    </source>
</evidence>
<dbReference type="PANTHER" id="PTHR23514">
    <property type="entry name" value="BYPASS OF STOP CODON PROTEIN 6"/>
    <property type="match status" value="1"/>
</dbReference>
<keyword evidence="4 5" id="KW-0472">Membrane</keyword>
<gene>
    <name evidence="7" type="ORF">GCM10011511_01530</name>
</gene>
<organism evidence="7 8">
    <name type="scientific">Puia dinghuensis</name>
    <dbReference type="NCBI Taxonomy" id="1792502"/>
    <lineage>
        <taxon>Bacteria</taxon>
        <taxon>Pseudomonadati</taxon>
        <taxon>Bacteroidota</taxon>
        <taxon>Chitinophagia</taxon>
        <taxon>Chitinophagales</taxon>
        <taxon>Chitinophagaceae</taxon>
        <taxon>Puia</taxon>
    </lineage>
</organism>
<dbReference type="InterPro" id="IPR020846">
    <property type="entry name" value="MFS_dom"/>
</dbReference>
<feature type="transmembrane region" description="Helical" evidence="5">
    <location>
        <begin position="152"/>
        <end position="173"/>
    </location>
</feature>
<comment type="caution">
    <text evidence="7">The sequence shown here is derived from an EMBL/GenBank/DDBJ whole genome shotgun (WGS) entry which is preliminary data.</text>
</comment>
<dbReference type="GO" id="GO:0022857">
    <property type="term" value="F:transmembrane transporter activity"/>
    <property type="evidence" value="ECO:0007669"/>
    <property type="project" value="InterPro"/>
</dbReference>
<keyword evidence="2 5" id="KW-0812">Transmembrane</keyword>
<keyword evidence="8" id="KW-1185">Reference proteome</keyword>
<feature type="transmembrane region" description="Helical" evidence="5">
    <location>
        <begin position="33"/>
        <end position="57"/>
    </location>
</feature>
<evidence type="ECO:0000256" key="5">
    <source>
        <dbReference type="SAM" id="Phobius"/>
    </source>
</evidence>
<dbReference type="Pfam" id="PF07690">
    <property type="entry name" value="MFS_1"/>
    <property type="match status" value="1"/>
</dbReference>
<evidence type="ECO:0000256" key="4">
    <source>
        <dbReference type="ARBA" id="ARBA00023136"/>
    </source>
</evidence>
<feature type="transmembrane region" description="Helical" evidence="5">
    <location>
        <begin position="316"/>
        <end position="335"/>
    </location>
</feature>
<evidence type="ECO:0000256" key="3">
    <source>
        <dbReference type="ARBA" id="ARBA00022989"/>
    </source>
</evidence>
<dbReference type="GO" id="GO:0016020">
    <property type="term" value="C:membrane"/>
    <property type="evidence" value="ECO:0007669"/>
    <property type="project" value="UniProtKB-SubCell"/>
</dbReference>
<feature type="transmembrane region" description="Helical" evidence="5">
    <location>
        <begin position="228"/>
        <end position="247"/>
    </location>
</feature>
<feature type="transmembrane region" description="Helical" evidence="5">
    <location>
        <begin position="285"/>
        <end position="304"/>
    </location>
</feature>
<comment type="subcellular location">
    <subcellularLocation>
        <location evidence="1">Membrane</location>
        <topology evidence="1">Multi-pass membrane protein</topology>
    </subcellularLocation>
</comment>
<feature type="transmembrane region" description="Helical" evidence="5">
    <location>
        <begin position="64"/>
        <end position="82"/>
    </location>
</feature>
<dbReference type="EMBL" id="BMJC01000001">
    <property type="protein sequence ID" value="GGA82259.1"/>
    <property type="molecule type" value="Genomic_DNA"/>
</dbReference>
<reference evidence="7" key="1">
    <citation type="journal article" date="2014" name="Int. J. Syst. Evol. Microbiol.">
        <title>Complete genome sequence of Corynebacterium casei LMG S-19264T (=DSM 44701T), isolated from a smear-ripened cheese.</title>
        <authorList>
            <consortium name="US DOE Joint Genome Institute (JGI-PGF)"/>
            <person name="Walter F."/>
            <person name="Albersmeier A."/>
            <person name="Kalinowski J."/>
            <person name="Ruckert C."/>
        </authorList>
    </citation>
    <scope>NUCLEOTIDE SEQUENCE</scope>
    <source>
        <strain evidence="7">CGMCC 1.15448</strain>
    </source>
</reference>
<name>A0A8J2U6L4_9BACT</name>
<reference evidence="7" key="2">
    <citation type="submission" date="2020-09" db="EMBL/GenBank/DDBJ databases">
        <authorList>
            <person name="Sun Q."/>
            <person name="Zhou Y."/>
        </authorList>
    </citation>
    <scope>NUCLEOTIDE SEQUENCE</scope>
    <source>
        <strain evidence="7">CGMCC 1.15448</strain>
    </source>
</reference>
<dbReference type="PANTHER" id="PTHR23514:SF13">
    <property type="entry name" value="INNER MEMBRANE PROTEIN YBJJ"/>
    <property type="match status" value="1"/>
</dbReference>